<dbReference type="EMBL" id="CP063657">
    <property type="protein sequence ID" value="QOW22595.1"/>
    <property type="molecule type" value="Genomic_DNA"/>
</dbReference>
<dbReference type="InterPro" id="IPR024185">
    <property type="entry name" value="FTHF_cligase-like_sf"/>
</dbReference>
<evidence type="ECO:0000256" key="4">
    <source>
        <dbReference type="RuleBase" id="RU361279"/>
    </source>
</evidence>
<evidence type="ECO:0000256" key="2">
    <source>
        <dbReference type="ARBA" id="ARBA00022741"/>
    </source>
</evidence>
<name>A0A7S6ZV23_9GAMM</name>
<comment type="cofactor">
    <cofactor evidence="4">
        <name>Mg(2+)</name>
        <dbReference type="ChEBI" id="CHEBI:18420"/>
    </cofactor>
</comment>
<evidence type="ECO:0000256" key="1">
    <source>
        <dbReference type="ARBA" id="ARBA00010638"/>
    </source>
</evidence>
<keyword evidence="3 4" id="KW-0067">ATP-binding</keyword>
<dbReference type="Proteomes" id="UP000593932">
    <property type="component" value="Chromosome"/>
</dbReference>
<dbReference type="InterPro" id="IPR002698">
    <property type="entry name" value="FTHF_cligase"/>
</dbReference>
<comment type="similarity">
    <text evidence="1 4">Belongs to the 5-formyltetrahydrofolate cyclo-ligase family.</text>
</comment>
<sequence>MTDDLPAQRRQLRERMRQKRRELPPAQRVAAANTLAANLLSLPFAPASGYVAGYWAMDGEIALHTWQLNLPGECIYCLPVLDGERLGFSPWRPGDPLINNRYGIPEPAVSSGSLLRPQDLTLVVLPLVAFDLQGARLGMGGGWYDRSFAFRKDGAAPPWLVGAAFELQQQEAIEAAPWDVPLDAVCCETRSWDFRSASDLAGSRNSPSPDQEFP</sequence>
<evidence type="ECO:0000313" key="6">
    <source>
        <dbReference type="Proteomes" id="UP000593932"/>
    </source>
</evidence>
<dbReference type="SUPFAM" id="SSF100950">
    <property type="entry name" value="NagB/RpiA/CoA transferase-like"/>
    <property type="match status" value="1"/>
</dbReference>
<keyword evidence="2 4" id="KW-0547">Nucleotide-binding</keyword>
<dbReference type="Pfam" id="PF01812">
    <property type="entry name" value="5-FTHF_cyc-lig"/>
    <property type="match status" value="1"/>
</dbReference>
<accession>A0A7S6ZV23</accession>
<keyword evidence="4" id="KW-0479">Metal-binding</keyword>
<dbReference type="Gene3D" id="3.40.50.10420">
    <property type="entry name" value="NagB/RpiA/CoA transferase-like"/>
    <property type="match status" value="1"/>
</dbReference>
<dbReference type="RefSeq" id="WP_194035092.1">
    <property type="nucleotide sequence ID" value="NZ_CP063657.1"/>
</dbReference>
<reference evidence="5 6" key="1">
    <citation type="submission" date="2020-10" db="EMBL/GenBank/DDBJ databases">
        <title>complete genome sequencing of Lysobacter sp. H23M41.</title>
        <authorList>
            <person name="Bae J.-W."/>
            <person name="Lee S.-Y."/>
        </authorList>
    </citation>
    <scope>NUCLEOTIDE SEQUENCE [LARGE SCALE GENOMIC DNA]</scope>
    <source>
        <strain evidence="5 6">H23M41</strain>
    </source>
</reference>
<organism evidence="5 6">
    <name type="scientific">Novilysobacter avium</name>
    <dbReference type="NCBI Taxonomy" id="2781023"/>
    <lineage>
        <taxon>Bacteria</taxon>
        <taxon>Pseudomonadati</taxon>
        <taxon>Pseudomonadota</taxon>
        <taxon>Gammaproteobacteria</taxon>
        <taxon>Lysobacterales</taxon>
        <taxon>Lysobacteraceae</taxon>
        <taxon>Novilysobacter</taxon>
    </lineage>
</organism>
<comment type="catalytic activity">
    <reaction evidence="4">
        <text>(6S)-5-formyl-5,6,7,8-tetrahydrofolate + ATP = (6R)-5,10-methenyltetrahydrofolate + ADP + phosphate</text>
        <dbReference type="Rhea" id="RHEA:10488"/>
        <dbReference type="ChEBI" id="CHEBI:30616"/>
        <dbReference type="ChEBI" id="CHEBI:43474"/>
        <dbReference type="ChEBI" id="CHEBI:57455"/>
        <dbReference type="ChEBI" id="CHEBI:57457"/>
        <dbReference type="ChEBI" id="CHEBI:456216"/>
        <dbReference type="EC" id="6.3.3.2"/>
    </reaction>
</comment>
<dbReference type="NCBIfam" id="TIGR02727">
    <property type="entry name" value="MTHFS_bact"/>
    <property type="match status" value="1"/>
</dbReference>
<evidence type="ECO:0000313" key="5">
    <source>
        <dbReference type="EMBL" id="QOW22595.1"/>
    </source>
</evidence>
<evidence type="ECO:0000256" key="3">
    <source>
        <dbReference type="ARBA" id="ARBA00022840"/>
    </source>
</evidence>
<dbReference type="GO" id="GO:0030272">
    <property type="term" value="F:5-formyltetrahydrofolate cyclo-ligase activity"/>
    <property type="evidence" value="ECO:0007669"/>
    <property type="project" value="UniProtKB-EC"/>
</dbReference>
<protein>
    <recommendedName>
        <fullName evidence="4">5-formyltetrahydrofolate cyclo-ligase</fullName>
        <ecNumber evidence="4">6.3.3.2</ecNumber>
    </recommendedName>
</protein>
<keyword evidence="6" id="KW-1185">Reference proteome</keyword>
<dbReference type="InterPro" id="IPR037171">
    <property type="entry name" value="NagB/RpiA_transferase-like"/>
</dbReference>
<proteinExistence type="inferred from homology"/>
<dbReference type="PANTHER" id="PTHR23407">
    <property type="entry name" value="ATPASE INHIBITOR/5-FORMYLTETRAHYDROFOLATE CYCLO-LIGASE"/>
    <property type="match status" value="1"/>
</dbReference>
<keyword evidence="5" id="KW-0436">Ligase</keyword>
<dbReference type="PIRSF" id="PIRSF006806">
    <property type="entry name" value="FTHF_cligase"/>
    <property type="match status" value="1"/>
</dbReference>
<keyword evidence="4" id="KW-0460">Magnesium</keyword>
<gene>
    <name evidence="5" type="ORF">INQ42_03100</name>
</gene>
<dbReference type="PANTHER" id="PTHR23407:SF1">
    <property type="entry name" value="5-FORMYLTETRAHYDROFOLATE CYCLO-LIGASE"/>
    <property type="match status" value="1"/>
</dbReference>
<dbReference type="EC" id="6.3.3.2" evidence="4"/>